<reference evidence="3 4" key="2">
    <citation type="submission" date="2024-07" db="EMBL/GenBank/DDBJ databases">
        <authorList>
            <person name="Akdeniz Z."/>
        </authorList>
    </citation>
    <scope>NUCLEOTIDE SEQUENCE [LARGE SCALE GENOMIC DNA]</scope>
</reference>
<feature type="transmembrane region" description="Helical" evidence="1">
    <location>
        <begin position="73"/>
        <end position="91"/>
    </location>
</feature>
<proteinExistence type="predicted"/>
<feature type="transmembrane region" description="Helical" evidence="1">
    <location>
        <begin position="27"/>
        <end position="53"/>
    </location>
</feature>
<name>A0AA86NRW6_9EUKA</name>
<accession>A0AA86NRW6</accession>
<protein>
    <submittedName>
        <fullName evidence="3">Hypothetical_protein</fullName>
    </submittedName>
</protein>
<evidence type="ECO:0000256" key="1">
    <source>
        <dbReference type="SAM" id="Phobius"/>
    </source>
</evidence>
<keyword evidence="1" id="KW-0812">Transmembrane</keyword>
<keyword evidence="1" id="KW-1133">Transmembrane helix</keyword>
<sequence>MQTIQTIININIQFHFRILKNEILRGLIVLLLNYQILLYALGPVLKCVGHFALGLDQTHSLGGRSWLLSNFQHQFLVTLGFKLSAALKIGLLQHCFQLSVYSNNFCRCLERIGNFALFGCFYCLFLSLLRYFLCPFIALHLYLYIIYFNTQLLFQFCSFLLRCQIRFGFQQIREGFVHQNQFQI</sequence>
<feature type="transmembrane region" description="Helical" evidence="1">
    <location>
        <begin position="139"/>
        <end position="161"/>
    </location>
</feature>
<feature type="transmembrane region" description="Helical" evidence="1">
    <location>
        <begin position="112"/>
        <end position="133"/>
    </location>
</feature>
<keyword evidence="4" id="KW-1185">Reference proteome</keyword>
<comment type="caution">
    <text evidence="2">The sequence shown here is derived from an EMBL/GenBank/DDBJ whole genome shotgun (WGS) entry which is preliminary data.</text>
</comment>
<dbReference type="EMBL" id="CAXDID020000550">
    <property type="protein sequence ID" value="CAL6101990.1"/>
    <property type="molecule type" value="Genomic_DNA"/>
</dbReference>
<dbReference type="AlphaFoldDB" id="A0AA86NRW6"/>
<dbReference type="EMBL" id="CATOUU010000292">
    <property type="protein sequence ID" value="CAI9923700.1"/>
    <property type="molecule type" value="Genomic_DNA"/>
</dbReference>
<reference evidence="2" key="1">
    <citation type="submission" date="2023-06" db="EMBL/GenBank/DDBJ databases">
        <authorList>
            <person name="Kurt Z."/>
        </authorList>
    </citation>
    <scope>NUCLEOTIDE SEQUENCE</scope>
</reference>
<keyword evidence="1" id="KW-0472">Membrane</keyword>
<evidence type="ECO:0000313" key="2">
    <source>
        <dbReference type="EMBL" id="CAI9923700.1"/>
    </source>
</evidence>
<evidence type="ECO:0000313" key="4">
    <source>
        <dbReference type="Proteomes" id="UP001642409"/>
    </source>
</evidence>
<organism evidence="2">
    <name type="scientific">Hexamita inflata</name>
    <dbReference type="NCBI Taxonomy" id="28002"/>
    <lineage>
        <taxon>Eukaryota</taxon>
        <taxon>Metamonada</taxon>
        <taxon>Diplomonadida</taxon>
        <taxon>Hexamitidae</taxon>
        <taxon>Hexamitinae</taxon>
        <taxon>Hexamita</taxon>
    </lineage>
</organism>
<dbReference type="Proteomes" id="UP001642409">
    <property type="component" value="Unassembled WGS sequence"/>
</dbReference>
<evidence type="ECO:0000313" key="3">
    <source>
        <dbReference type="EMBL" id="CAL6101990.1"/>
    </source>
</evidence>
<gene>
    <name evidence="2" type="ORF">HINF_LOCUS11345</name>
    <name evidence="3" type="ORF">HINF_LOCUS71454</name>
</gene>